<evidence type="ECO:0000256" key="7">
    <source>
        <dbReference type="SAM" id="Phobius"/>
    </source>
</evidence>
<reference evidence="9" key="1">
    <citation type="submission" date="2016-10" db="EMBL/GenBank/DDBJ databases">
        <authorList>
            <person name="Varghese N."/>
            <person name="Submissions S."/>
        </authorList>
    </citation>
    <scope>NUCLEOTIDE SEQUENCE [LARGE SCALE GENOMIC DNA]</scope>
    <source>
        <strain evidence="9">DSM 23422</strain>
    </source>
</reference>
<protein>
    <submittedName>
        <fullName evidence="8">Putative efflux protein, MATE family</fullName>
    </submittedName>
</protein>
<dbReference type="InterPro" id="IPR002528">
    <property type="entry name" value="MATE_fam"/>
</dbReference>
<organism evidence="8 9">
    <name type="scientific">Sulfitobacter marinus</name>
    <dbReference type="NCBI Taxonomy" id="394264"/>
    <lineage>
        <taxon>Bacteria</taxon>
        <taxon>Pseudomonadati</taxon>
        <taxon>Pseudomonadota</taxon>
        <taxon>Alphaproteobacteria</taxon>
        <taxon>Rhodobacterales</taxon>
        <taxon>Roseobacteraceae</taxon>
        <taxon>Sulfitobacter</taxon>
    </lineage>
</organism>
<sequence>MPDVDLSDTKLPQLMLRLGLPAMVGLSLNASHQIVDAAFVGQLGASPLAVLVLLASLAGFAVALGIGIGIGAASSVARALGAGDAERARQISGLSFATAAVLAALLWVALQLGMTPVLNLLSMPQETLPMARAYYPIQTLTVAFGIIQIVCDFTAIGRGHARMSMRTLALCFGLNMVLDPLYIFGFGLGLDGAAWATVTAQLVTLSVWVVWFHAPARRPSLGSIRLLAPVLRVGMPEAASFAVTTFGFLAVLRLAAVHGGLESVAALGVALRLILFVTLPLEGFAIGVQPILSYAYGAGDGGRVARAQSLLLRFAPFICLVCAALLWLGAHPLATVMSDAPSVVTETTMHLRWLALSIPAFAIRLIGQISLQAAIRPRLAMLLGLAPMGWLLWPALALLIPIYGASALPMAITLSAYLSACVAIVLLKITSASPHPIGVSA</sequence>
<gene>
    <name evidence="8" type="ORF">SAMN04488040_2631</name>
</gene>
<keyword evidence="9" id="KW-1185">Reference proteome</keyword>
<feature type="transmembrane region" description="Helical" evidence="7">
    <location>
        <begin position="408"/>
        <end position="427"/>
    </location>
</feature>
<feature type="transmembrane region" description="Helical" evidence="7">
    <location>
        <begin position="133"/>
        <end position="156"/>
    </location>
</feature>
<dbReference type="PIRSF" id="PIRSF006603">
    <property type="entry name" value="DinF"/>
    <property type="match status" value="1"/>
</dbReference>
<proteinExistence type="predicted"/>
<feature type="transmembrane region" description="Helical" evidence="7">
    <location>
        <begin position="264"/>
        <end position="289"/>
    </location>
</feature>
<feature type="transmembrane region" description="Helical" evidence="7">
    <location>
        <begin position="94"/>
        <end position="113"/>
    </location>
</feature>
<name>A0A1I6UCB3_9RHOB</name>
<accession>A0A1I6UCB3</accession>
<dbReference type="GO" id="GO:0015297">
    <property type="term" value="F:antiporter activity"/>
    <property type="evidence" value="ECO:0007669"/>
    <property type="project" value="InterPro"/>
</dbReference>
<dbReference type="STRING" id="394264.SAMN04488040_2631"/>
<dbReference type="PANTHER" id="PTHR43549:SF3">
    <property type="entry name" value="MULTIDRUG RESISTANCE PROTEIN YPNP-RELATED"/>
    <property type="match status" value="1"/>
</dbReference>
<evidence type="ECO:0000256" key="4">
    <source>
        <dbReference type="ARBA" id="ARBA00022692"/>
    </source>
</evidence>
<dbReference type="InterPro" id="IPR052031">
    <property type="entry name" value="Membrane_Transporter-Flippase"/>
</dbReference>
<dbReference type="GO" id="GO:0042910">
    <property type="term" value="F:xenobiotic transmembrane transporter activity"/>
    <property type="evidence" value="ECO:0007669"/>
    <property type="project" value="InterPro"/>
</dbReference>
<keyword evidence="3" id="KW-1003">Cell membrane</keyword>
<feature type="transmembrane region" description="Helical" evidence="7">
    <location>
        <begin position="310"/>
        <end position="330"/>
    </location>
</feature>
<dbReference type="PANTHER" id="PTHR43549">
    <property type="entry name" value="MULTIDRUG RESISTANCE PROTEIN YPNP-RELATED"/>
    <property type="match status" value="1"/>
</dbReference>
<dbReference type="NCBIfam" id="TIGR00797">
    <property type="entry name" value="matE"/>
    <property type="match status" value="1"/>
</dbReference>
<keyword evidence="4 7" id="KW-0812">Transmembrane</keyword>
<evidence type="ECO:0000256" key="3">
    <source>
        <dbReference type="ARBA" id="ARBA00022475"/>
    </source>
</evidence>
<evidence type="ECO:0000256" key="5">
    <source>
        <dbReference type="ARBA" id="ARBA00022989"/>
    </source>
</evidence>
<keyword evidence="6 7" id="KW-0472">Membrane</keyword>
<dbReference type="GO" id="GO:0005886">
    <property type="term" value="C:plasma membrane"/>
    <property type="evidence" value="ECO:0007669"/>
    <property type="project" value="UniProtKB-SubCell"/>
</dbReference>
<feature type="transmembrane region" description="Helical" evidence="7">
    <location>
        <begin position="168"/>
        <end position="188"/>
    </location>
</feature>
<evidence type="ECO:0000313" key="8">
    <source>
        <dbReference type="EMBL" id="SFS98947.1"/>
    </source>
</evidence>
<comment type="subcellular location">
    <subcellularLocation>
        <location evidence="1">Cell inner membrane</location>
        <topology evidence="1">Multi-pass membrane protein</topology>
    </subcellularLocation>
</comment>
<keyword evidence="2" id="KW-0813">Transport</keyword>
<feature type="transmembrane region" description="Helical" evidence="7">
    <location>
        <begin position="226"/>
        <end position="252"/>
    </location>
</feature>
<evidence type="ECO:0000256" key="1">
    <source>
        <dbReference type="ARBA" id="ARBA00004429"/>
    </source>
</evidence>
<evidence type="ECO:0000256" key="6">
    <source>
        <dbReference type="ARBA" id="ARBA00023136"/>
    </source>
</evidence>
<dbReference type="EMBL" id="FPAJ01000004">
    <property type="protein sequence ID" value="SFS98947.1"/>
    <property type="molecule type" value="Genomic_DNA"/>
</dbReference>
<dbReference type="AlphaFoldDB" id="A0A1I6UCB3"/>
<feature type="transmembrane region" description="Helical" evidence="7">
    <location>
        <begin position="194"/>
        <end position="214"/>
    </location>
</feature>
<feature type="transmembrane region" description="Helical" evidence="7">
    <location>
        <begin position="350"/>
        <end position="367"/>
    </location>
</feature>
<feature type="transmembrane region" description="Helical" evidence="7">
    <location>
        <begin position="379"/>
        <end position="402"/>
    </location>
</feature>
<evidence type="ECO:0000313" key="9">
    <source>
        <dbReference type="Proteomes" id="UP000199239"/>
    </source>
</evidence>
<feature type="transmembrane region" description="Helical" evidence="7">
    <location>
        <begin position="48"/>
        <end position="73"/>
    </location>
</feature>
<dbReference type="OrthoDB" id="7718525at2"/>
<evidence type="ECO:0000256" key="2">
    <source>
        <dbReference type="ARBA" id="ARBA00022448"/>
    </source>
</evidence>
<dbReference type="RefSeq" id="WP_093916818.1">
    <property type="nucleotide sequence ID" value="NZ_FPAJ01000004.1"/>
</dbReference>
<dbReference type="InterPro" id="IPR048279">
    <property type="entry name" value="MdtK-like"/>
</dbReference>
<keyword evidence="5 7" id="KW-1133">Transmembrane helix</keyword>
<dbReference type="Pfam" id="PF01554">
    <property type="entry name" value="MatE"/>
    <property type="match status" value="2"/>
</dbReference>
<dbReference type="Proteomes" id="UP000199239">
    <property type="component" value="Unassembled WGS sequence"/>
</dbReference>